<organism evidence="1 2">
    <name type="scientific">Belliella buryatensis</name>
    <dbReference type="NCBI Taxonomy" id="1500549"/>
    <lineage>
        <taxon>Bacteria</taxon>
        <taxon>Pseudomonadati</taxon>
        <taxon>Bacteroidota</taxon>
        <taxon>Cytophagia</taxon>
        <taxon>Cytophagales</taxon>
        <taxon>Cyclobacteriaceae</taxon>
        <taxon>Belliella</taxon>
    </lineage>
</organism>
<name>A0A239BNG9_9BACT</name>
<protein>
    <recommendedName>
        <fullName evidence="3">TolB-like 6-blade propeller-like</fullName>
    </recommendedName>
</protein>
<dbReference type="PROSITE" id="PS51257">
    <property type="entry name" value="PROKAR_LIPOPROTEIN"/>
    <property type="match status" value="1"/>
</dbReference>
<evidence type="ECO:0000313" key="1">
    <source>
        <dbReference type="EMBL" id="SNS08584.1"/>
    </source>
</evidence>
<keyword evidence="2" id="KW-1185">Reference proteome</keyword>
<dbReference type="AlphaFoldDB" id="A0A239BNG9"/>
<accession>A0A239BNG9</accession>
<dbReference type="OrthoDB" id="828031at2"/>
<dbReference type="EMBL" id="FZOK01000003">
    <property type="protein sequence ID" value="SNS08584.1"/>
    <property type="molecule type" value="Genomic_DNA"/>
</dbReference>
<proteinExistence type="predicted"/>
<gene>
    <name evidence="1" type="ORF">SAMN06295967_10376</name>
</gene>
<dbReference type="Proteomes" id="UP000198480">
    <property type="component" value="Unassembled WGS sequence"/>
</dbReference>
<evidence type="ECO:0000313" key="2">
    <source>
        <dbReference type="Proteomes" id="UP000198480"/>
    </source>
</evidence>
<evidence type="ECO:0008006" key="3">
    <source>
        <dbReference type="Google" id="ProtNLM"/>
    </source>
</evidence>
<reference evidence="2" key="1">
    <citation type="submission" date="2017-06" db="EMBL/GenBank/DDBJ databases">
        <authorList>
            <person name="Varghese N."/>
            <person name="Submissions S."/>
        </authorList>
    </citation>
    <scope>NUCLEOTIDE SEQUENCE [LARGE SCALE GENOMIC DNA]</scope>
    <source>
        <strain evidence="2">5C</strain>
    </source>
</reference>
<dbReference type="RefSeq" id="WP_141107366.1">
    <property type="nucleotide sequence ID" value="NZ_FZOK01000003.1"/>
</dbReference>
<sequence length="366" mass="42250">MNKIKYGSILLLILFISCNTSNELDRTRFMVLDSVVYATEFPNEFILEYKIETGLDIVGAWSFTIQDSMMIFSTRNNKGLWKFISLPEQIELGNFLNLGEGPLEFSSTLSVSDNVRFVKSDGVLYSYIYHFENGKLLKLNITESLKAKETIVSVIDDSLPKFLFDFVMLDSGKYFYREISDTETQQLRYLEKHGDISVNSNMAKLNEAALLEGGDFGIMATMTRYNDRHDKIVEMNFGLNYINLYSVNNDFGKTICVESKLDDIGQIESKENVDRIFRFSAVRVYDDFFGVLYVNEKNETYFTSREKYPEILLFDWGGNPLANIKLQSHITSFDIDFISKELYSFDSRTDEFAKYDIGEILSVIQK</sequence>